<dbReference type="PANTHER" id="PTHR15565">
    <property type="entry name" value="AATF PROTEIN APOPTOSIS ANTAGONIZING TRANSCRIPTION FACTOR"/>
    <property type="match status" value="1"/>
</dbReference>
<evidence type="ECO:0000259" key="4">
    <source>
        <dbReference type="Pfam" id="PF08164"/>
    </source>
</evidence>
<feature type="compositionally biased region" description="Acidic residues" evidence="3">
    <location>
        <begin position="25"/>
        <end position="50"/>
    </location>
</feature>
<feature type="region of interest" description="Disordered" evidence="3">
    <location>
        <begin position="475"/>
        <end position="513"/>
    </location>
</feature>
<evidence type="ECO:0000313" key="6">
    <source>
        <dbReference type="EMBL" id="KAL1303412.1"/>
    </source>
</evidence>
<dbReference type="EMBL" id="JBFMKM010000010">
    <property type="protein sequence ID" value="KAL1303412.1"/>
    <property type="molecule type" value="Genomic_DNA"/>
</dbReference>
<reference evidence="6 7" key="1">
    <citation type="submission" date="2024-07" db="EMBL/GenBank/DDBJ databases">
        <title>Draft sequence of the Neodothiora populina.</title>
        <authorList>
            <person name="Drown D.D."/>
            <person name="Schuette U.S."/>
            <person name="Buechlein A.B."/>
            <person name="Rusch D.R."/>
            <person name="Winton L.W."/>
            <person name="Adams G.A."/>
        </authorList>
    </citation>
    <scope>NUCLEOTIDE SEQUENCE [LARGE SCALE GENOMIC DNA]</scope>
    <source>
        <strain evidence="6 7">CPC 39397</strain>
    </source>
</reference>
<feature type="domain" description="Apoptosis-antagonizing transcription factor C-terminal" evidence="4">
    <location>
        <begin position="390"/>
        <end position="476"/>
    </location>
</feature>
<feature type="domain" description="AATF leucine zipper-containing" evidence="5">
    <location>
        <begin position="191"/>
        <end position="322"/>
    </location>
</feature>
<feature type="compositionally biased region" description="Acidic residues" evidence="3">
    <location>
        <begin position="100"/>
        <end position="158"/>
    </location>
</feature>
<evidence type="ECO:0000259" key="5">
    <source>
        <dbReference type="Pfam" id="PF13339"/>
    </source>
</evidence>
<gene>
    <name evidence="6" type="ORF">AAFC00_006803</name>
</gene>
<comment type="caution">
    <text evidence="6">The sequence shown here is derived from an EMBL/GenBank/DDBJ whole genome shotgun (WGS) entry which is preliminary data.</text>
</comment>
<dbReference type="InterPro" id="IPR039223">
    <property type="entry name" value="AATF/Bfr2"/>
</dbReference>
<dbReference type="InterPro" id="IPR012617">
    <property type="entry name" value="AATF_C"/>
</dbReference>
<dbReference type="RefSeq" id="XP_069199687.1">
    <property type="nucleotide sequence ID" value="XM_069346811.1"/>
</dbReference>
<comment type="similarity">
    <text evidence="1">Belongs to the AATF family.</text>
</comment>
<organism evidence="6 7">
    <name type="scientific">Neodothiora populina</name>
    <dbReference type="NCBI Taxonomy" id="2781224"/>
    <lineage>
        <taxon>Eukaryota</taxon>
        <taxon>Fungi</taxon>
        <taxon>Dikarya</taxon>
        <taxon>Ascomycota</taxon>
        <taxon>Pezizomycotina</taxon>
        <taxon>Dothideomycetes</taxon>
        <taxon>Dothideomycetidae</taxon>
        <taxon>Dothideales</taxon>
        <taxon>Dothioraceae</taxon>
        <taxon>Neodothiora</taxon>
    </lineage>
</organism>
<dbReference type="Pfam" id="PF13339">
    <property type="entry name" value="AATF-Che1"/>
    <property type="match status" value="1"/>
</dbReference>
<feature type="compositionally biased region" description="Basic and acidic residues" evidence="3">
    <location>
        <begin position="159"/>
        <end position="174"/>
    </location>
</feature>
<name>A0ABR3PBG7_9PEZI</name>
<evidence type="ECO:0000256" key="2">
    <source>
        <dbReference type="ARBA" id="ARBA00013850"/>
    </source>
</evidence>
<protein>
    <recommendedName>
        <fullName evidence="2">Protein BFR2</fullName>
    </recommendedName>
</protein>
<feature type="compositionally biased region" description="Acidic residues" evidence="3">
    <location>
        <begin position="483"/>
        <end position="505"/>
    </location>
</feature>
<evidence type="ECO:0000313" key="7">
    <source>
        <dbReference type="Proteomes" id="UP001562354"/>
    </source>
</evidence>
<dbReference type="PANTHER" id="PTHR15565:SF0">
    <property type="entry name" value="PROTEIN AATF"/>
    <property type="match status" value="1"/>
</dbReference>
<dbReference type="GeneID" id="95980502"/>
<accession>A0ABR3PBG7</accession>
<sequence length="513" mass="57033">MAPHRVKTLAEQLADLENPGPKDFDPEDEAPSPKSDDDDDDDDVVSEVDENAGREHYAPVGKSKLRKKDIVPLGPRYDGSRIDRAELADEEDDPFSRGFDEDDESEDEEDQIDGVSGEDEDEEDGEDVSDEGVEDDDESPATDLRDEEDDDDDEEEDGADRAEDDRAELRKMMAEEQKNVAATLSQAAKADAEKGRAVKTQRATFDSLLNARVKLQKALIGTNTLTALASTPEETKSTDDEEDNYPADAFHAAETAAFNLWASLNNLRETLQNTRAEKTSKKRTHAQFTEDTPTSDLWTHMLSQNRQTSSHTTPILEKWSLKSRGAAAITPRNRLNNSAASEQTIVDVLNEQLAGDRLVKRARTPRSCAPVQLSLNQSESPSVYDDADFYGLLLQSLLEQRSADSVAAAAAVGTSNIDASFQMRRDAKTKKNVDTKASKGRKLRFTVHEKLQNFMAPEDRSVWSDRQSDELFGSLFGQRMGLGEEDDEEEEEDEKMDEDGVDAEEAGLMLFRN</sequence>
<dbReference type="Pfam" id="PF08164">
    <property type="entry name" value="TRAUB"/>
    <property type="match status" value="1"/>
</dbReference>
<evidence type="ECO:0000256" key="1">
    <source>
        <dbReference type="ARBA" id="ARBA00008966"/>
    </source>
</evidence>
<evidence type="ECO:0000256" key="3">
    <source>
        <dbReference type="SAM" id="MobiDB-lite"/>
    </source>
</evidence>
<feature type="compositionally biased region" description="Basic and acidic residues" evidence="3">
    <location>
        <begin position="78"/>
        <end position="87"/>
    </location>
</feature>
<dbReference type="Proteomes" id="UP001562354">
    <property type="component" value="Unassembled WGS sequence"/>
</dbReference>
<keyword evidence="7" id="KW-1185">Reference proteome</keyword>
<dbReference type="InterPro" id="IPR025160">
    <property type="entry name" value="AATF"/>
</dbReference>
<proteinExistence type="inferred from homology"/>
<feature type="region of interest" description="Disordered" evidence="3">
    <location>
        <begin position="1"/>
        <end position="174"/>
    </location>
</feature>